<dbReference type="InterPro" id="IPR005650">
    <property type="entry name" value="BlaI_family"/>
</dbReference>
<dbReference type="GO" id="GO:0045892">
    <property type="term" value="P:negative regulation of DNA-templated transcription"/>
    <property type="evidence" value="ECO:0007669"/>
    <property type="project" value="InterPro"/>
</dbReference>
<name>A0A150SDC2_SORCE</name>
<dbReference type="SUPFAM" id="SSF46785">
    <property type="entry name" value="Winged helix' DNA-binding domain"/>
    <property type="match status" value="1"/>
</dbReference>
<dbReference type="InterPro" id="IPR036390">
    <property type="entry name" value="WH_DNA-bd_sf"/>
</dbReference>
<evidence type="ECO:0000256" key="4">
    <source>
        <dbReference type="ARBA" id="ARBA00023163"/>
    </source>
</evidence>
<evidence type="ECO:0000256" key="2">
    <source>
        <dbReference type="ARBA" id="ARBA00023015"/>
    </source>
</evidence>
<evidence type="ECO:0008006" key="7">
    <source>
        <dbReference type="Google" id="ProtNLM"/>
    </source>
</evidence>
<evidence type="ECO:0000313" key="5">
    <source>
        <dbReference type="EMBL" id="KYF90442.1"/>
    </source>
</evidence>
<dbReference type="GO" id="GO:0003677">
    <property type="term" value="F:DNA binding"/>
    <property type="evidence" value="ECO:0007669"/>
    <property type="project" value="UniProtKB-KW"/>
</dbReference>
<evidence type="ECO:0000256" key="1">
    <source>
        <dbReference type="ARBA" id="ARBA00011046"/>
    </source>
</evidence>
<dbReference type="EMBL" id="JEMB01001116">
    <property type="protein sequence ID" value="KYF90442.1"/>
    <property type="molecule type" value="Genomic_DNA"/>
</dbReference>
<keyword evidence="4" id="KW-0804">Transcription</keyword>
<protein>
    <recommendedName>
        <fullName evidence="7">Transcriptional regulator</fullName>
    </recommendedName>
</protein>
<dbReference type="InterPro" id="IPR036388">
    <property type="entry name" value="WH-like_DNA-bd_sf"/>
</dbReference>
<evidence type="ECO:0000313" key="6">
    <source>
        <dbReference type="Proteomes" id="UP000075635"/>
    </source>
</evidence>
<sequence>MTTGTLTDLQLAVMKALWEVGDGTVSDVLSAMAKDGRALAPTTVATLLQRLSKQGWVEHRRHGRQLVYRALVSQKEAARGVLHRVVSSFFGGRVSALTAQLLESEELSPEELEEMRRLLEEKGA</sequence>
<comment type="similarity">
    <text evidence="1">Belongs to the BlaI transcriptional regulatory family.</text>
</comment>
<evidence type="ECO:0000256" key="3">
    <source>
        <dbReference type="ARBA" id="ARBA00023125"/>
    </source>
</evidence>
<dbReference type="Gene3D" id="1.10.10.10">
    <property type="entry name" value="Winged helix-like DNA-binding domain superfamily/Winged helix DNA-binding domain"/>
    <property type="match status" value="1"/>
</dbReference>
<keyword evidence="3" id="KW-0238">DNA-binding</keyword>
<dbReference type="AlphaFoldDB" id="A0A150SDC2"/>
<gene>
    <name evidence="5" type="ORF">BE17_09025</name>
</gene>
<dbReference type="PIRSF" id="PIRSF019455">
    <property type="entry name" value="CopR_AtkY"/>
    <property type="match status" value="1"/>
</dbReference>
<comment type="caution">
    <text evidence="5">The sequence shown here is derived from an EMBL/GenBank/DDBJ whole genome shotgun (WGS) entry which is preliminary data.</text>
</comment>
<accession>A0A150SDC2</accession>
<dbReference type="Pfam" id="PF03965">
    <property type="entry name" value="Penicillinase_R"/>
    <property type="match status" value="1"/>
</dbReference>
<organism evidence="5 6">
    <name type="scientific">Sorangium cellulosum</name>
    <name type="common">Polyangium cellulosum</name>
    <dbReference type="NCBI Taxonomy" id="56"/>
    <lineage>
        <taxon>Bacteria</taxon>
        <taxon>Pseudomonadati</taxon>
        <taxon>Myxococcota</taxon>
        <taxon>Polyangia</taxon>
        <taxon>Polyangiales</taxon>
        <taxon>Polyangiaceae</taxon>
        <taxon>Sorangium</taxon>
    </lineage>
</organism>
<dbReference type="Proteomes" id="UP000075635">
    <property type="component" value="Unassembled WGS sequence"/>
</dbReference>
<dbReference type="Gene3D" id="1.10.4040.10">
    <property type="entry name" value="Penicillinase repressor domain"/>
    <property type="match status" value="1"/>
</dbReference>
<proteinExistence type="inferred from homology"/>
<keyword evidence="2" id="KW-0805">Transcription regulation</keyword>
<reference evidence="5 6" key="1">
    <citation type="submission" date="2014-02" db="EMBL/GenBank/DDBJ databases">
        <title>The small core and large imbalanced accessory genome model reveals a collaborative survival strategy of Sorangium cellulosum strains in nature.</title>
        <authorList>
            <person name="Han K."/>
            <person name="Peng R."/>
            <person name="Blom J."/>
            <person name="Li Y.-Z."/>
        </authorList>
    </citation>
    <scope>NUCLEOTIDE SEQUENCE [LARGE SCALE GENOMIC DNA]</scope>
    <source>
        <strain evidence="5 6">So0011-07</strain>
    </source>
</reference>